<reference evidence="4 5" key="1">
    <citation type="submission" date="2019-08" db="EMBL/GenBank/DDBJ databases">
        <authorList>
            <person name="Liang Q."/>
        </authorList>
    </citation>
    <scope>NUCLEOTIDE SEQUENCE [LARGE SCALE GENOMIC DNA]</scope>
    <source>
        <strain evidence="4 5">V1718</strain>
    </source>
</reference>
<sequence length="304" mass="32134">MKVGVIGGGPAAVSAILWLEKFGVEVFWLNETKLVGGMVRKTFNQVLDLPIQPHEDPRKITSELEVLSRKLSTRMNVGCLEEICSSDGPVTLQYTQDGTTSAQEVAGVIIATGTSKRLLDVPGEAELLDSRVFQSASAHKDSYSGRKVAVIGAGDAAFEGACLLAEGGARVIVFVRADISARGEFVKRAAELGVEVRNGTQVSGFKENSTLEIQVESTQGAQTVEVDAAFVRIGVSPNLPIFTGQSPKVDREGYLWVDANMNTSVPGIWAAGDVRSTILRSISTALGDGALAAASAYASMTSRT</sequence>
<proteinExistence type="predicted"/>
<keyword evidence="1" id="KW-0285">Flavoprotein</keyword>
<dbReference type="Pfam" id="PF07992">
    <property type="entry name" value="Pyr_redox_2"/>
    <property type="match status" value="1"/>
</dbReference>
<evidence type="ECO:0000313" key="4">
    <source>
        <dbReference type="EMBL" id="QED26212.1"/>
    </source>
</evidence>
<dbReference type="OrthoDB" id="9803192at2"/>
<dbReference type="EMBL" id="CP042467">
    <property type="protein sequence ID" value="QED26212.1"/>
    <property type="molecule type" value="Genomic_DNA"/>
</dbReference>
<dbReference type="RefSeq" id="WP_146957462.1">
    <property type="nucleotide sequence ID" value="NZ_CP042467.1"/>
</dbReference>
<accession>A0A5B8XK85</accession>
<gene>
    <name evidence="4" type="ORF">FRD01_02845</name>
</gene>
<dbReference type="InterPro" id="IPR050097">
    <property type="entry name" value="Ferredoxin-NADP_redctase_2"/>
</dbReference>
<name>A0A5B8XK85_9DELT</name>
<dbReference type="Gene3D" id="3.50.50.60">
    <property type="entry name" value="FAD/NAD(P)-binding domain"/>
    <property type="match status" value="2"/>
</dbReference>
<protein>
    <submittedName>
        <fullName evidence="4">NAD(P)/FAD-dependent oxidoreductase</fullName>
    </submittedName>
</protein>
<evidence type="ECO:0000259" key="3">
    <source>
        <dbReference type="Pfam" id="PF07992"/>
    </source>
</evidence>
<dbReference type="PRINTS" id="PR00469">
    <property type="entry name" value="PNDRDTASEII"/>
</dbReference>
<dbReference type="PANTHER" id="PTHR48105">
    <property type="entry name" value="THIOREDOXIN REDUCTASE 1-RELATED-RELATED"/>
    <property type="match status" value="1"/>
</dbReference>
<dbReference type="SUPFAM" id="SSF51905">
    <property type="entry name" value="FAD/NAD(P)-binding domain"/>
    <property type="match status" value="1"/>
</dbReference>
<evidence type="ECO:0000313" key="5">
    <source>
        <dbReference type="Proteomes" id="UP000321595"/>
    </source>
</evidence>
<dbReference type="KEGG" id="bbae:FRD01_02845"/>
<feature type="domain" description="FAD/NAD(P)-binding" evidence="3">
    <location>
        <begin position="2"/>
        <end position="289"/>
    </location>
</feature>
<organism evidence="4 5">
    <name type="scientific">Microvenator marinus</name>
    <dbReference type="NCBI Taxonomy" id="2600177"/>
    <lineage>
        <taxon>Bacteria</taxon>
        <taxon>Deltaproteobacteria</taxon>
        <taxon>Bradymonadales</taxon>
        <taxon>Microvenatoraceae</taxon>
        <taxon>Microvenator</taxon>
    </lineage>
</organism>
<keyword evidence="2" id="KW-0560">Oxidoreductase</keyword>
<dbReference type="GO" id="GO:0016491">
    <property type="term" value="F:oxidoreductase activity"/>
    <property type="evidence" value="ECO:0007669"/>
    <property type="project" value="UniProtKB-KW"/>
</dbReference>
<keyword evidence="5" id="KW-1185">Reference proteome</keyword>
<evidence type="ECO:0000256" key="2">
    <source>
        <dbReference type="ARBA" id="ARBA00023002"/>
    </source>
</evidence>
<dbReference type="AlphaFoldDB" id="A0A5B8XK85"/>
<dbReference type="PRINTS" id="PR00368">
    <property type="entry name" value="FADPNR"/>
</dbReference>
<dbReference type="Proteomes" id="UP000321595">
    <property type="component" value="Chromosome"/>
</dbReference>
<evidence type="ECO:0000256" key="1">
    <source>
        <dbReference type="ARBA" id="ARBA00022630"/>
    </source>
</evidence>
<dbReference type="InterPro" id="IPR023753">
    <property type="entry name" value="FAD/NAD-binding_dom"/>
</dbReference>
<dbReference type="InterPro" id="IPR036188">
    <property type="entry name" value="FAD/NAD-bd_sf"/>
</dbReference>